<dbReference type="Proteomes" id="UP000053105">
    <property type="component" value="Unassembled WGS sequence"/>
</dbReference>
<dbReference type="AlphaFoldDB" id="A0A0N0BBF0"/>
<dbReference type="EMBL" id="KQ436240">
    <property type="protein sequence ID" value="KOX67338.1"/>
    <property type="molecule type" value="Genomic_DNA"/>
</dbReference>
<gene>
    <name evidence="2" type="ORF">WN51_08245</name>
</gene>
<reference evidence="2 3" key="1">
    <citation type="submission" date="2015-07" db="EMBL/GenBank/DDBJ databases">
        <title>The genome of Melipona quadrifasciata.</title>
        <authorList>
            <person name="Pan H."/>
            <person name="Kapheim K."/>
        </authorList>
    </citation>
    <scope>NUCLEOTIDE SEQUENCE [LARGE SCALE GENOMIC DNA]</scope>
    <source>
        <strain evidence="2">0111107301</strain>
        <tissue evidence="2">Whole body</tissue>
    </source>
</reference>
<name>A0A0N0BBF0_9HYME</name>
<protein>
    <submittedName>
        <fullName evidence="2">Uncharacterized protein</fullName>
    </submittedName>
</protein>
<evidence type="ECO:0000313" key="3">
    <source>
        <dbReference type="Proteomes" id="UP000053105"/>
    </source>
</evidence>
<feature type="region of interest" description="Disordered" evidence="1">
    <location>
        <begin position="1"/>
        <end position="35"/>
    </location>
</feature>
<proteinExistence type="predicted"/>
<evidence type="ECO:0000313" key="2">
    <source>
        <dbReference type="EMBL" id="KOX67338.1"/>
    </source>
</evidence>
<organism evidence="2 3">
    <name type="scientific">Melipona quadrifasciata</name>
    <dbReference type="NCBI Taxonomy" id="166423"/>
    <lineage>
        <taxon>Eukaryota</taxon>
        <taxon>Metazoa</taxon>
        <taxon>Ecdysozoa</taxon>
        <taxon>Arthropoda</taxon>
        <taxon>Hexapoda</taxon>
        <taxon>Insecta</taxon>
        <taxon>Pterygota</taxon>
        <taxon>Neoptera</taxon>
        <taxon>Endopterygota</taxon>
        <taxon>Hymenoptera</taxon>
        <taxon>Apocrita</taxon>
        <taxon>Aculeata</taxon>
        <taxon>Apoidea</taxon>
        <taxon>Anthophila</taxon>
        <taxon>Apidae</taxon>
        <taxon>Melipona</taxon>
    </lineage>
</organism>
<accession>A0A0N0BBF0</accession>
<evidence type="ECO:0000256" key="1">
    <source>
        <dbReference type="SAM" id="MobiDB-lite"/>
    </source>
</evidence>
<keyword evidence="3" id="KW-1185">Reference proteome</keyword>
<sequence>MEKKRRPLHASNVTHVNASEDSVSKRQANVTNSERSCIDKKHHRRQTIVFPEKDKTVDRFHSWFACSQAYLADSEANPSTNCTRRISKYVRDNNDIAHARHQLMAGETKQHPRVCAAPTQDAQVRPAGKQSRYCCADHRRRLTHLWIMRM</sequence>
<feature type="compositionally biased region" description="Polar residues" evidence="1">
    <location>
        <begin position="11"/>
        <end position="35"/>
    </location>
</feature>